<keyword evidence="8" id="KW-1185">Reference proteome</keyword>
<evidence type="ECO:0000256" key="5">
    <source>
        <dbReference type="ARBA" id="ARBA00023033"/>
    </source>
</evidence>
<sequence length="402" mass="45136">MTNSKENPIIVVGGGIGGLATALGLAQSGKNVKVLEQAPEFGEIGAGIQLAANATNVLRRLGVMDKISEVAVFPKRLVLMDAFTGEELSALDIGSVYQERYGAPYVVLHRSDLQQSLIDACVDHPNIELVNNQQITTIEEAGEKVEVYNANGEAHVGEAVIGADGLWSKTRKIFSDDQPVCSEYVAYRGAIPMEEITNVANLDDVIMWIGPNMHVVQYPVRRGELYNQVVVFKSYQYRKEIEHTFDWGTPEEMDEVFKDTCDKVQTAISYISRQKRWPMYDRNPIENWTKGNITLMGDAAHPMLQYLAQGACQALEDAGYLADMVKKHENYSEAFEAYQQERQPRTAYVQTSARNWGEIIHSTEPITTLLRDTILSKRTEQDFSFIDQYHGYNKVSPVEVRN</sequence>
<dbReference type="OrthoDB" id="9766816at2"/>
<proteinExistence type="predicted"/>
<protein>
    <submittedName>
        <fullName evidence="7">FAD-binding protein</fullName>
    </submittedName>
</protein>
<organism evidence="7 8">
    <name type="scientific">Oceanobacillus piezotolerans</name>
    <dbReference type="NCBI Taxonomy" id="2448030"/>
    <lineage>
        <taxon>Bacteria</taxon>
        <taxon>Bacillati</taxon>
        <taxon>Bacillota</taxon>
        <taxon>Bacilli</taxon>
        <taxon>Bacillales</taxon>
        <taxon>Bacillaceae</taxon>
        <taxon>Oceanobacillus</taxon>
    </lineage>
</organism>
<dbReference type="RefSeq" id="WP_121522391.1">
    <property type="nucleotide sequence ID" value="NZ_RCHR01000002.1"/>
</dbReference>
<evidence type="ECO:0000313" key="8">
    <source>
        <dbReference type="Proteomes" id="UP000270219"/>
    </source>
</evidence>
<dbReference type="AlphaFoldDB" id="A0A498DER0"/>
<dbReference type="SUPFAM" id="SSF54373">
    <property type="entry name" value="FAD-linked reductases, C-terminal domain"/>
    <property type="match status" value="1"/>
</dbReference>
<dbReference type="GO" id="GO:0004497">
    <property type="term" value="F:monooxygenase activity"/>
    <property type="evidence" value="ECO:0007669"/>
    <property type="project" value="UniProtKB-KW"/>
</dbReference>
<name>A0A498DER0_9BACI</name>
<keyword evidence="3" id="KW-0274">FAD</keyword>
<dbReference type="InterPro" id="IPR050493">
    <property type="entry name" value="FAD-dep_Monooxygenase_BioMet"/>
</dbReference>
<evidence type="ECO:0000256" key="4">
    <source>
        <dbReference type="ARBA" id="ARBA00023002"/>
    </source>
</evidence>
<comment type="caution">
    <text evidence="7">The sequence shown here is derived from an EMBL/GenBank/DDBJ whole genome shotgun (WGS) entry which is preliminary data.</text>
</comment>
<keyword evidence="4" id="KW-0560">Oxidoreductase</keyword>
<dbReference type="Proteomes" id="UP000270219">
    <property type="component" value="Unassembled WGS sequence"/>
</dbReference>
<evidence type="ECO:0000256" key="3">
    <source>
        <dbReference type="ARBA" id="ARBA00022827"/>
    </source>
</evidence>
<dbReference type="InterPro" id="IPR036188">
    <property type="entry name" value="FAD/NAD-bd_sf"/>
</dbReference>
<dbReference type="EMBL" id="RCHR01000002">
    <property type="protein sequence ID" value="RLL47140.1"/>
    <property type="molecule type" value="Genomic_DNA"/>
</dbReference>
<evidence type="ECO:0000256" key="1">
    <source>
        <dbReference type="ARBA" id="ARBA00001974"/>
    </source>
</evidence>
<comment type="cofactor">
    <cofactor evidence="1">
        <name>FAD</name>
        <dbReference type="ChEBI" id="CHEBI:57692"/>
    </cofactor>
</comment>
<dbReference type="GO" id="GO:0071949">
    <property type="term" value="F:FAD binding"/>
    <property type="evidence" value="ECO:0007669"/>
    <property type="project" value="InterPro"/>
</dbReference>
<dbReference type="SUPFAM" id="SSF51905">
    <property type="entry name" value="FAD/NAD(P)-binding domain"/>
    <property type="match status" value="1"/>
</dbReference>
<evidence type="ECO:0000256" key="2">
    <source>
        <dbReference type="ARBA" id="ARBA00022630"/>
    </source>
</evidence>
<evidence type="ECO:0000259" key="6">
    <source>
        <dbReference type="Pfam" id="PF01494"/>
    </source>
</evidence>
<dbReference type="PRINTS" id="PR00420">
    <property type="entry name" value="RNGMNOXGNASE"/>
</dbReference>
<dbReference type="InterPro" id="IPR002938">
    <property type="entry name" value="FAD-bd"/>
</dbReference>
<dbReference type="PANTHER" id="PTHR13789">
    <property type="entry name" value="MONOOXYGENASE"/>
    <property type="match status" value="1"/>
</dbReference>
<dbReference type="Pfam" id="PF01494">
    <property type="entry name" value="FAD_binding_3"/>
    <property type="match status" value="1"/>
</dbReference>
<reference evidence="7 8" key="1">
    <citation type="submission" date="2018-10" db="EMBL/GenBank/DDBJ databases">
        <title>Oceanobacillus sp. YLB-02 draft genome.</title>
        <authorList>
            <person name="Yu L."/>
        </authorList>
    </citation>
    <scope>NUCLEOTIDE SEQUENCE [LARGE SCALE GENOMIC DNA]</scope>
    <source>
        <strain evidence="7 8">YLB-02</strain>
    </source>
</reference>
<keyword evidence="5" id="KW-0503">Monooxygenase</keyword>
<keyword evidence="2" id="KW-0285">Flavoprotein</keyword>
<accession>A0A498DER0</accession>
<gene>
    <name evidence="7" type="ORF">D8M04_06755</name>
</gene>
<dbReference type="Gene3D" id="3.50.50.60">
    <property type="entry name" value="FAD/NAD(P)-binding domain"/>
    <property type="match status" value="1"/>
</dbReference>
<dbReference type="PANTHER" id="PTHR13789:SF318">
    <property type="entry name" value="GERANYLGERANYL DIPHOSPHATE REDUCTASE"/>
    <property type="match status" value="1"/>
</dbReference>
<feature type="domain" description="FAD-binding" evidence="6">
    <location>
        <begin position="8"/>
        <end position="348"/>
    </location>
</feature>
<evidence type="ECO:0000313" key="7">
    <source>
        <dbReference type="EMBL" id="RLL47140.1"/>
    </source>
</evidence>